<dbReference type="OrthoDB" id="1327681at2759"/>
<dbReference type="Proteomes" id="UP001152484">
    <property type="component" value="Unassembled WGS sequence"/>
</dbReference>
<feature type="coiled-coil region" evidence="1">
    <location>
        <begin position="236"/>
        <end position="290"/>
    </location>
</feature>
<comment type="caution">
    <text evidence="3">The sequence shown here is derived from an EMBL/GenBank/DDBJ whole genome shotgun (WGS) entry which is preliminary data.</text>
</comment>
<name>A0A9P0Z7E0_CUSEU</name>
<feature type="region of interest" description="Disordered" evidence="2">
    <location>
        <begin position="155"/>
        <end position="175"/>
    </location>
</feature>
<feature type="compositionally biased region" description="Basic and acidic residues" evidence="2">
    <location>
        <begin position="98"/>
        <end position="107"/>
    </location>
</feature>
<gene>
    <name evidence="3" type="ORF">CEURO_LOCUS10540</name>
</gene>
<dbReference type="AlphaFoldDB" id="A0A9P0Z7E0"/>
<dbReference type="EMBL" id="CAMAPE010000019">
    <property type="protein sequence ID" value="CAH9088548.1"/>
    <property type="molecule type" value="Genomic_DNA"/>
</dbReference>
<keyword evidence="4" id="KW-1185">Reference proteome</keyword>
<protein>
    <submittedName>
        <fullName evidence="3">Uncharacterized protein</fullName>
    </submittedName>
</protein>
<feature type="compositionally biased region" description="Basic and acidic residues" evidence="2">
    <location>
        <begin position="62"/>
        <end position="71"/>
    </location>
</feature>
<evidence type="ECO:0000256" key="2">
    <source>
        <dbReference type="SAM" id="MobiDB-lite"/>
    </source>
</evidence>
<reference evidence="3" key="1">
    <citation type="submission" date="2022-07" db="EMBL/GenBank/DDBJ databases">
        <authorList>
            <person name="Macas J."/>
            <person name="Novak P."/>
            <person name="Neumann P."/>
        </authorList>
    </citation>
    <scope>NUCLEOTIDE SEQUENCE</scope>
</reference>
<organism evidence="3 4">
    <name type="scientific">Cuscuta europaea</name>
    <name type="common">European dodder</name>
    <dbReference type="NCBI Taxonomy" id="41803"/>
    <lineage>
        <taxon>Eukaryota</taxon>
        <taxon>Viridiplantae</taxon>
        <taxon>Streptophyta</taxon>
        <taxon>Embryophyta</taxon>
        <taxon>Tracheophyta</taxon>
        <taxon>Spermatophyta</taxon>
        <taxon>Magnoliopsida</taxon>
        <taxon>eudicotyledons</taxon>
        <taxon>Gunneridae</taxon>
        <taxon>Pentapetalae</taxon>
        <taxon>asterids</taxon>
        <taxon>lamiids</taxon>
        <taxon>Solanales</taxon>
        <taxon>Convolvulaceae</taxon>
        <taxon>Cuscuteae</taxon>
        <taxon>Cuscuta</taxon>
        <taxon>Cuscuta subgen. Cuscuta</taxon>
    </lineage>
</organism>
<proteinExistence type="predicted"/>
<evidence type="ECO:0000256" key="1">
    <source>
        <dbReference type="SAM" id="Coils"/>
    </source>
</evidence>
<evidence type="ECO:0000313" key="4">
    <source>
        <dbReference type="Proteomes" id="UP001152484"/>
    </source>
</evidence>
<evidence type="ECO:0000313" key="3">
    <source>
        <dbReference type="EMBL" id="CAH9088548.1"/>
    </source>
</evidence>
<feature type="region of interest" description="Disordered" evidence="2">
    <location>
        <begin position="62"/>
        <end position="139"/>
    </location>
</feature>
<sequence>MTALGFMRYHVYGDKESDIELWPKMTTTFEEADGPDMGVPADADDFTMDRRSIMALAKAKAKEEMAAKEAAKMATAGGAQPSSDAAKKPPMQPKKKRHADDGQKKLTEAGMQSKKPRRASPLTDTSASGMTVPDDDAGGSNAIAVVDAVSVPSSTALTQPPSVGQEPRKQRAGKKLAGGTYKLEIEYPVKGGVFNDAVDGHDVLAQVVPVEDRAYLKKLGPVKIYDSGMDLIIQGALMLMESHKRQEQEIARLREAEKKAASAEEAMGCLDRLREEVKALQKGVDEVDVAYRQVAADRDDALRVSDEALRSRDEALLRVEDAARAQADSERAAEKAVDGAIERFLAEGWKADDRRP</sequence>
<keyword evidence="1" id="KW-0175">Coiled coil</keyword>
<accession>A0A9P0Z7E0</accession>